<dbReference type="PANTHER" id="PTHR12521:SF0">
    <property type="entry name" value="ADP-RIBOSE GLYCOHYDROLASE OARD1"/>
    <property type="match status" value="1"/>
</dbReference>
<name>A0A8C4K785_DRONO</name>
<dbReference type="CDD" id="cd02901">
    <property type="entry name" value="Macro_Poa1p-like"/>
    <property type="match status" value="1"/>
</dbReference>
<dbReference type="GO" id="GO:0140291">
    <property type="term" value="P:peptidyl-glutamate ADP-deribosylation"/>
    <property type="evidence" value="ECO:0007669"/>
    <property type="project" value="TreeGrafter"/>
</dbReference>
<evidence type="ECO:0000256" key="2">
    <source>
        <dbReference type="ARBA" id="ARBA00004604"/>
    </source>
</evidence>
<feature type="region of interest" description="Disordered" evidence="14">
    <location>
        <begin position="31"/>
        <end position="54"/>
    </location>
</feature>
<dbReference type="Proteomes" id="UP000694423">
    <property type="component" value="Unplaced"/>
</dbReference>
<evidence type="ECO:0000256" key="13">
    <source>
        <dbReference type="ARBA" id="ARBA00080860"/>
    </source>
</evidence>
<dbReference type="AlphaFoldDB" id="A0A8C4K785"/>
<evidence type="ECO:0000256" key="14">
    <source>
        <dbReference type="SAM" id="MobiDB-lite"/>
    </source>
</evidence>
<dbReference type="Pfam" id="PF01661">
    <property type="entry name" value="Macro"/>
    <property type="match status" value="1"/>
</dbReference>
<dbReference type="InterPro" id="IPR043472">
    <property type="entry name" value="Macro_dom-like"/>
</dbReference>
<reference evidence="16" key="2">
    <citation type="submission" date="2025-09" db="UniProtKB">
        <authorList>
            <consortium name="Ensembl"/>
        </authorList>
    </citation>
    <scope>IDENTIFICATION</scope>
</reference>
<comment type="catalytic activity">
    <reaction evidence="8">
        <text>alpha-NAD(+) + H2O = ADP-D-ribose + nicotinamide + H(+)</text>
        <dbReference type="Rhea" id="RHEA:68792"/>
        <dbReference type="ChEBI" id="CHEBI:15377"/>
        <dbReference type="ChEBI" id="CHEBI:15378"/>
        <dbReference type="ChEBI" id="CHEBI:17154"/>
        <dbReference type="ChEBI" id="CHEBI:57967"/>
        <dbReference type="ChEBI" id="CHEBI:77017"/>
    </reaction>
</comment>
<evidence type="ECO:0000256" key="10">
    <source>
        <dbReference type="ARBA" id="ARBA00069725"/>
    </source>
</evidence>
<gene>
    <name evidence="16" type="primary">OARD1</name>
</gene>
<comment type="subcellular location">
    <subcellularLocation>
        <location evidence="1">Chromosome</location>
    </subcellularLocation>
    <subcellularLocation>
        <location evidence="2">Nucleus</location>
        <location evidence="2">Nucleolus</location>
    </subcellularLocation>
    <subcellularLocation>
        <location evidence="3">Nucleus</location>
        <location evidence="3">Nucleoplasm</location>
    </subcellularLocation>
</comment>
<evidence type="ECO:0000256" key="1">
    <source>
        <dbReference type="ARBA" id="ARBA00004286"/>
    </source>
</evidence>
<dbReference type="PROSITE" id="PS51154">
    <property type="entry name" value="MACRO"/>
    <property type="match status" value="1"/>
</dbReference>
<keyword evidence="7" id="KW-0539">Nucleus</keyword>
<evidence type="ECO:0000256" key="8">
    <source>
        <dbReference type="ARBA" id="ARBA00049015"/>
    </source>
</evidence>
<evidence type="ECO:0000256" key="3">
    <source>
        <dbReference type="ARBA" id="ARBA00004642"/>
    </source>
</evidence>
<dbReference type="InterPro" id="IPR050892">
    <property type="entry name" value="ADP-ribose_metab_enzymes"/>
</dbReference>
<dbReference type="GO" id="GO:0005694">
    <property type="term" value="C:chromosome"/>
    <property type="evidence" value="ECO:0007669"/>
    <property type="project" value="UniProtKB-SubCell"/>
</dbReference>
<dbReference type="FunFam" id="3.40.220.10:FF:000007">
    <property type="entry name" value="O-acetyl-ADP-ribose deacetylase 1"/>
    <property type="match status" value="1"/>
</dbReference>
<evidence type="ECO:0000313" key="17">
    <source>
        <dbReference type="Proteomes" id="UP000694423"/>
    </source>
</evidence>
<keyword evidence="17" id="KW-1185">Reference proteome</keyword>
<organism evidence="16 17">
    <name type="scientific">Dromaius novaehollandiae</name>
    <name type="common">Emu</name>
    <dbReference type="NCBI Taxonomy" id="8790"/>
    <lineage>
        <taxon>Eukaryota</taxon>
        <taxon>Metazoa</taxon>
        <taxon>Chordata</taxon>
        <taxon>Craniata</taxon>
        <taxon>Vertebrata</taxon>
        <taxon>Euteleostomi</taxon>
        <taxon>Archelosauria</taxon>
        <taxon>Archosauria</taxon>
        <taxon>Dinosauria</taxon>
        <taxon>Saurischia</taxon>
        <taxon>Theropoda</taxon>
        <taxon>Coelurosauria</taxon>
        <taxon>Aves</taxon>
        <taxon>Palaeognathae</taxon>
        <taxon>Casuariiformes</taxon>
        <taxon>Dromaiidae</taxon>
        <taxon>Dromaius</taxon>
    </lineage>
</organism>
<accession>A0A8C4K785</accession>
<evidence type="ECO:0000313" key="16">
    <source>
        <dbReference type="Ensembl" id="ENSDNVP00000019933.1"/>
    </source>
</evidence>
<evidence type="ECO:0000256" key="5">
    <source>
        <dbReference type="ARBA" id="ARBA00022801"/>
    </source>
</evidence>
<keyword evidence="6" id="KW-0007">Acetylation</keyword>
<evidence type="ECO:0000259" key="15">
    <source>
        <dbReference type="PROSITE" id="PS51154"/>
    </source>
</evidence>
<dbReference type="SMART" id="SM00506">
    <property type="entry name" value="A1pp"/>
    <property type="match status" value="1"/>
</dbReference>
<dbReference type="PANTHER" id="PTHR12521">
    <property type="entry name" value="PROTEIN C6ORF130"/>
    <property type="match status" value="1"/>
</dbReference>
<evidence type="ECO:0000256" key="6">
    <source>
        <dbReference type="ARBA" id="ARBA00022990"/>
    </source>
</evidence>
<dbReference type="Gene3D" id="3.40.220.10">
    <property type="entry name" value="Leucine Aminopeptidase, subunit E, domain 1"/>
    <property type="match status" value="1"/>
</dbReference>
<dbReference type="GO" id="GO:0005654">
    <property type="term" value="C:nucleoplasm"/>
    <property type="evidence" value="ECO:0007669"/>
    <property type="project" value="UniProtKB-SubCell"/>
</dbReference>
<sequence length="306" mass="34424">TVSHPEATLLRWHKFPGQTPSACSCDRCPRRTGHPHKARDRAALKRQHGPRPSLLLLDRGQREVSVCRSWPPYQSKSGRSPRDVFILLQSHRREDFRCGQRPRRGRQGEDKRPAARRGTASPVAGGIWRPGSAPDPSAHAPLGTAEEVFTIAHVTMATHFFKDQGERIKCVKGDLFSCPQTDSLAHCISEDCRMGAGIAVLFKKKFGGVQELLDQQKKTGEVAVLQRDDRYIYYLITKKKVSHKPTYENMRKSLEAMKTHCLNNGVTDISMPRIGCGLDRLDWNKVSAILGEVFEDTDIKITVYTL</sequence>
<dbReference type="InterPro" id="IPR002589">
    <property type="entry name" value="Macro_dom"/>
</dbReference>
<reference evidence="16" key="1">
    <citation type="submission" date="2025-08" db="UniProtKB">
        <authorList>
            <consortium name="Ensembl"/>
        </authorList>
    </citation>
    <scope>IDENTIFICATION</scope>
</reference>
<dbReference type="GO" id="GO:0016787">
    <property type="term" value="F:hydrolase activity"/>
    <property type="evidence" value="ECO:0007669"/>
    <property type="project" value="UniProtKB-KW"/>
</dbReference>
<evidence type="ECO:0000256" key="7">
    <source>
        <dbReference type="ARBA" id="ARBA00023242"/>
    </source>
</evidence>
<dbReference type="GO" id="GO:0005730">
    <property type="term" value="C:nucleolus"/>
    <property type="evidence" value="ECO:0007669"/>
    <property type="project" value="UniProtKB-SubCell"/>
</dbReference>
<keyword evidence="4" id="KW-0158">Chromosome</keyword>
<evidence type="ECO:0000256" key="11">
    <source>
        <dbReference type="ARBA" id="ARBA00075682"/>
    </source>
</evidence>
<keyword evidence="5" id="KW-0378">Hydrolase</keyword>
<feature type="compositionally biased region" description="Basic residues" evidence="14">
    <location>
        <begin position="31"/>
        <end position="49"/>
    </location>
</feature>
<evidence type="ECO:0000256" key="4">
    <source>
        <dbReference type="ARBA" id="ARBA00022454"/>
    </source>
</evidence>
<comment type="function">
    <text evidence="9">ADP-ribose glycohydrolase that hydrolyzes ADP-ribose and acts on different substrates, such as proteins ADP-ribosylated on glutamate and O-acetyl-ADP-D-ribose. Specifically acts as a glutamate mono-ADP-ribosylhydrolase by mediating the removal of mono-ADP-ribose attached to glutamate residues on proteins. Does not act on poly-ADP-ribosylated proteins: the poly-ADP-ribose chain of poly-ADP-ribosylated glutamate residues must by hydrolyzed into mono-ADP-ribosylated glutamate by PARG to become a substrate for OARD1. Deacetylates O-acetyl-ADP ribose, a signaling molecule generated by the deacetylation of acetylated lysine residues in histones and other proteins. Catalyzes the deacylation of O-acetyl-ADP-ribose, O-propionyl-ADP-ribose and O-butyryl-ADP-ribose, yielding ADP-ribose plus acetate, propionate and butyrate, respectively.</text>
</comment>
<evidence type="ECO:0000256" key="12">
    <source>
        <dbReference type="ARBA" id="ARBA00078888"/>
    </source>
</evidence>
<proteinExistence type="predicted"/>
<protein>
    <recommendedName>
        <fullName evidence="10">ADP-ribose glycohydrolase OARD1</fullName>
    </recommendedName>
    <alternativeName>
        <fullName evidence="12">O-acetyl-ADP-ribose deacetylase 1</fullName>
    </alternativeName>
    <alternativeName>
        <fullName evidence="11">Terminal ADP-ribose protein glycohydrolase 1</fullName>
    </alternativeName>
    <alternativeName>
        <fullName evidence="13">[Protein ADP-ribosylglutamate] hydrolase OARD1</fullName>
    </alternativeName>
</protein>
<dbReference type="SUPFAM" id="SSF52949">
    <property type="entry name" value="Macro domain-like"/>
    <property type="match status" value="1"/>
</dbReference>
<feature type="domain" description="Macro" evidence="15">
    <location>
        <begin position="155"/>
        <end position="306"/>
    </location>
</feature>
<evidence type="ECO:0000256" key="9">
    <source>
        <dbReference type="ARBA" id="ARBA00058495"/>
    </source>
</evidence>
<feature type="region of interest" description="Disordered" evidence="14">
    <location>
        <begin position="96"/>
        <end position="141"/>
    </location>
</feature>
<dbReference type="Ensembl" id="ENSDNVT00000024029.1">
    <property type="protein sequence ID" value="ENSDNVP00000019933.1"/>
    <property type="gene ID" value="ENSDNVG00000013947.1"/>
</dbReference>